<keyword evidence="2" id="KW-1185">Reference proteome</keyword>
<evidence type="ECO:0000313" key="2">
    <source>
        <dbReference type="Proteomes" id="UP000606396"/>
    </source>
</evidence>
<reference evidence="1 2" key="1">
    <citation type="journal article" date="2020" name="ISME J.">
        <title>Comparative genomics reveals insights into cyanobacterial evolution and habitat adaptation.</title>
        <authorList>
            <person name="Chen M.Y."/>
            <person name="Teng W.K."/>
            <person name="Zhao L."/>
            <person name="Hu C.X."/>
            <person name="Zhou Y.K."/>
            <person name="Han B.P."/>
            <person name="Song L.R."/>
            <person name="Shu W.S."/>
        </authorList>
    </citation>
    <scope>NUCLEOTIDE SEQUENCE [LARGE SCALE GENOMIC DNA]</scope>
    <source>
        <strain evidence="1 2">FACHB-252</strain>
    </source>
</reference>
<name>A0ABR8HIG5_NOSPU</name>
<evidence type="ECO:0000313" key="1">
    <source>
        <dbReference type="EMBL" id="MBD2615649.1"/>
    </source>
</evidence>
<dbReference type="EMBL" id="JACJTC010000028">
    <property type="protein sequence ID" value="MBD2615649.1"/>
    <property type="molecule type" value="Genomic_DNA"/>
</dbReference>
<protein>
    <submittedName>
        <fullName evidence="1">Uncharacterized protein</fullName>
    </submittedName>
</protein>
<sequence>MPRINLNKVIELLQQNSLTQGTLEFKDDDWRNWRIELNVEYFPADDSIPEAELTEDDYEEVPRCDLQCVDNCYLQFTSFVSDYKEALLDCLERAELIKN</sequence>
<dbReference type="Proteomes" id="UP000606396">
    <property type="component" value="Unassembled WGS sequence"/>
</dbReference>
<organism evidence="1 2">
    <name type="scientific">Nostoc punctiforme FACHB-252</name>
    <dbReference type="NCBI Taxonomy" id="1357509"/>
    <lineage>
        <taxon>Bacteria</taxon>
        <taxon>Bacillati</taxon>
        <taxon>Cyanobacteriota</taxon>
        <taxon>Cyanophyceae</taxon>
        <taxon>Nostocales</taxon>
        <taxon>Nostocaceae</taxon>
        <taxon>Nostoc</taxon>
    </lineage>
</organism>
<comment type="caution">
    <text evidence="1">The sequence shown here is derived from an EMBL/GenBank/DDBJ whole genome shotgun (WGS) entry which is preliminary data.</text>
</comment>
<proteinExistence type="predicted"/>
<accession>A0ABR8HIG5</accession>
<dbReference type="RefSeq" id="WP_185564663.1">
    <property type="nucleotide sequence ID" value="NZ_JACJTC010000028.1"/>
</dbReference>
<gene>
    <name evidence="1" type="ORF">H6G94_31105</name>
</gene>